<dbReference type="EMBL" id="LT795055">
    <property type="protein sequence ID" value="SJX60909.1"/>
    <property type="molecule type" value="Genomic_DNA"/>
</dbReference>
<proteinExistence type="predicted"/>
<evidence type="ECO:0000313" key="3">
    <source>
        <dbReference type="Proteomes" id="UP000239563"/>
    </source>
</evidence>
<gene>
    <name evidence="2" type="ORF">SRS1_12137</name>
</gene>
<feature type="compositionally biased region" description="Polar residues" evidence="1">
    <location>
        <begin position="330"/>
        <end position="343"/>
    </location>
</feature>
<name>A0A2N8U872_9BASI</name>
<feature type="compositionally biased region" description="Basic and acidic residues" evidence="1">
    <location>
        <begin position="547"/>
        <end position="567"/>
    </location>
</feature>
<feature type="compositionally biased region" description="Polar residues" evidence="1">
    <location>
        <begin position="274"/>
        <end position="286"/>
    </location>
</feature>
<feature type="compositionally biased region" description="Basic and acidic residues" evidence="1">
    <location>
        <begin position="659"/>
        <end position="685"/>
    </location>
</feature>
<feature type="compositionally biased region" description="Low complexity" evidence="1">
    <location>
        <begin position="643"/>
        <end position="658"/>
    </location>
</feature>
<feature type="compositionally biased region" description="Polar residues" evidence="1">
    <location>
        <begin position="246"/>
        <end position="257"/>
    </location>
</feature>
<dbReference type="AlphaFoldDB" id="A0A2N8U872"/>
<accession>A0A2N8U872</accession>
<feature type="compositionally biased region" description="Low complexity" evidence="1">
    <location>
        <begin position="13"/>
        <end position="24"/>
    </location>
</feature>
<protein>
    <submittedName>
        <fullName evidence="2">Uncharacterized protein</fullName>
    </submittedName>
</protein>
<feature type="compositionally biased region" description="Low complexity" evidence="1">
    <location>
        <begin position="745"/>
        <end position="767"/>
    </location>
</feature>
<feature type="region of interest" description="Disordered" evidence="1">
    <location>
        <begin position="1"/>
        <end position="170"/>
    </location>
</feature>
<evidence type="ECO:0000313" key="2">
    <source>
        <dbReference type="EMBL" id="SJX60909.1"/>
    </source>
</evidence>
<feature type="compositionally biased region" description="Basic and acidic residues" evidence="1">
    <location>
        <begin position="589"/>
        <end position="610"/>
    </location>
</feature>
<dbReference type="Proteomes" id="UP000239563">
    <property type="component" value="Chromosome II"/>
</dbReference>
<feature type="compositionally biased region" description="Acidic residues" evidence="1">
    <location>
        <begin position="287"/>
        <end position="303"/>
    </location>
</feature>
<feature type="region of interest" description="Disordered" evidence="1">
    <location>
        <begin position="423"/>
        <end position="767"/>
    </location>
</feature>
<organism evidence="2 3">
    <name type="scientific">Sporisorium reilianum f. sp. reilianum</name>
    <dbReference type="NCBI Taxonomy" id="72559"/>
    <lineage>
        <taxon>Eukaryota</taxon>
        <taxon>Fungi</taxon>
        <taxon>Dikarya</taxon>
        <taxon>Basidiomycota</taxon>
        <taxon>Ustilaginomycotina</taxon>
        <taxon>Ustilaginomycetes</taxon>
        <taxon>Ustilaginales</taxon>
        <taxon>Ustilaginaceae</taxon>
        <taxon>Sporisorium</taxon>
    </lineage>
</organism>
<evidence type="ECO:0000256" key="1">
    <source>
        <dbReference type="SAM" id="MobiDB-lite"/>
    </source>
</evidence>
<feature type="compositionally biased region" description="Polar residues" evidence="1">
    <location>
        <begin position="120"/>
        <end position="143"/>
    </location>
</feature>
<reference evidence="2 3" key="1">
    <citation type="submission" date="2017-02" db="EMBL/GenBank/DDBJ databases">
        <authorList>
            <person name="Peterson S.W."/>
        </authorList>
    </citation>
    <scope>NUCLEOTIDE SEQUENCE [LARGE SCALE GENOMIC DNA]</scope>
    <source>
        <strain evidence="2 3">SRS1_H2-8</strain>
    </source>
</reference>
<feature type="region of interest" description="Disordered" evidence="1">
    <location>
        <begin position="244"/>
        <end position="343"/>
    </location>
</feature>
<sequence length="767" mass="82258">MSDMPARTFSEASRSQQGQSRPQQEAPFASASKRMAAAGPSSPRSPHNRPWDSPLGHGQSIASTGHESAEEDELSNEVPLHLQSQRSPPPQRRLSTKRKTDKVAARASSPKRSKRAAADTSPTAKQSSSSYPLKTPSRGSSPQARAPATFTGRPDEPDASGPSTRLLSPDEIDTFLDMIYKHHPEPMTHENMRQSVDALYRDWEQFCARRQVPVRLAKKPLMDEYGKIFNGVYGPDLQAKARSIAQELSQKSANSSAGRDGAHSDGIARRGSGSRHSGTNSMISGETNDEEDEDDEEEEEADQGDSTTGGDVGVQSIASKRKLDKGQDASEGNQPDASSKNSNIAQVGRNGLAVLPPGLFDILRAHLRDDILSSIMPSVRNDLTEQTRELFLQNQDLFGRIKEMEDRIRNQDLWIRHLLSREPSDVTSPPVGPHASATGLASAEPRSKPFAASAREPVHFGGRPPRQGPLSSDVEMGPGAPMGDYFDASGPMSPHQNPRSEARRGPQPGSAAPHPFEGRMPAGATGAGMHSGPGKAAATSAFGSGRWEAEGHAPGAYRERAPAERRPSYANEPASHHRRPGSWQGEMQPGRDPRLHTHPSERHDPVEARYEPPMGSMHGQHRLSVGDARRLTSFGGGSGGPRGAAPPSTGSAPSIGSSMHDEFRRPSATMHPRESPVEPTYETRRMPPGLPIGQSEAYFGGAESSKAPLPPRAMSAASPEQVQRNKRGRPSKAEMATSRGGELGAGSSHGSFGGSSHPSAPSRPYLS</sequence>